<accession>A0A146NS43</accession>
<dbReference type="GO" id="GO:0005471">
    <property type="term" value="F:ATP:ADP antiporter activity"/>
    <property type="evidence" value="ECO:0007669"/>
    <property type="project" value="UniProtKB-UniRule"/>
</dbReference>
<evidence type="ECO:0000256" key="1">
    <source>
        <dbReference type="ARBA" id="ARBA00004448"/>
    </source>
</evidence>
<evidence type="ECO:0000256" key="10">
    <source>
        <dbReference type="ARBA" id="ARBA00023128"/>
    </source>
</evidence>
<evidence type="ECO:0000256" key="15">
    <source>
        <dbReference type="PROSITE-ProRule" id="PRU00282"/>
    </source>
</evidence>
<evidence type="ECO:0000256" key="12">
    <source>
        <dbReference type="ARBA" id="ARBA00024143"/>
    </source>
</evidence>
<name>A0A146NS43_FUNHE</name>
<dbReference type="SUPFAM" id="SSF103506">
    <property type="entry name" value="Mitochondrial carrier"/>
    <property type="match status" value="1"/>
</dbReference>
<dbReference type="InterPro" id="IPR002113">
    <property type="entry name" value="ADT_euk_type"/>
</dbReference>
<comment type="subcellular location">
    <subcellularLocation>
        <location evidence="17">Membrane</location>
        <topology evidence="17">Multi-pass membrane protein</topology>
    </subcellularLocation>
    <subcellularLocation>
        <location evidence="1">Mitochondrion inner membrane</location>
        <topology evidence="1">Multi-pass membrane protein</topology>
    </subcellularLocation>
</comment>
<evidence type="ECO:0000256" key="17">
    <source>
        <dbReference type="RuleBase" id="RU368008"/>
    </source>
</evidence>
<keyword evidence="20" id="KW-1185">Reference proteome</keyword>
<evidence type="ECO:0000256" key="4">
    <source>
        <dbReference type="ARBA" id="ARBA00022448"/>
    </source>
</evidence>
<dbReference type="Ensembl" id="ENSFHET00000010679.1">
    <property type="protein sequence ID" value="ENSFHEP00000023300.1"/>
    <property type="gene ID" value="ENSFHEG00000004222.1"/>
</dbReference>
<feature type="repeat" description="Solcar" evidence="15">
    <location>
        <begin position="2"/>
        <end position="93"/>
    </location>
</feature>
<reference evidence="19" key="2">
    <citation type="submission" date="2025-05" db="UniProtKB">
        <authorList>
            <consortium name="Ensembl"/>
        </authorList>
    </citation>
    <scope>IDENTIFICATION</scope>
</reference>
<proteinExistence type="inferred from homology"/>
<keyword evidence="8" id="KW-0999">Mitochondrion inner membrane</keyword>
<evidence type="ECO:0000313" key="19">
    <source>
        <dbReference type="Ensembl" id="ENSFHEP00000023300.1"/>
    </source>
</evidence>
<dbReference type="PANTHER" id="PTHR45635:SF14">
    <property type="entry name" value="ADP_ATP TRANSLOCASE"/>
    <property type="match status" value="1"/>
</dbReference>
<dbReference type="Proteomes" id="UP000265000">
    <property type="component" value="Unplaced"/>
</dbReference>
<evidence type="ECO:0000256" key="9">
    <source>
        <dbReference type="ARBA" id="ARBA00022989"/>
    </source>
</evidence>
<dbReference type="AlphaFoldDB" id="A0A146NS43"/>
<keyword evidence="5" id="KW-0050">Antiport</keyword>
<dbReference type="InterPro" id="IPR023395">
    <property type="entry name" value="MCP_dom_sf"/>
</dbReference>
<reference evidence="18" key="1">
    <citation type="submission" date="2015-01" db="EMBL/GenBank/DDBJ databases">
        <title>EvidentialGene: Evidence-directed Construction of Complete mRNA Transcriptomes without Genomes.</title>
        <authorList>
            <person name="Gilbert D.G."/>
        </authorList>
    </citation>
    <scope>NUCLEOTIDE SEQUENCE</scope>
</reference>
<dbReference type="PANTHER" id="PTHR45635">
    <property type="entry name" value="ADP,ATP CARRIER PROTEIN 1-RELATED-RELATED"/>
    <property type="match status" value="1"/>
</dbReference>
<evidence type="ECO:0000256" key="8">
    <source>
        <dbReference type="ARBA" id="ARBA00022792"/>
    </source>
</evidence>
<keyword evidence="7" id="KW-0677">Repeat</keyword>
<dbReference type="Gene3D" id="1.50.40.10">
    <property type="entry name" value="Mitochondrial carrier domain"/>
    <property type="match status" value="1"/>
</dbReference>
<evidence type="ECO:0000256" key="16">
    <source>
        <dbReference type="RuleBase" id="RU000488"/>
    </source>
</evidence>
<evidence type="ECO:0000256" key="11">
    <source>
        <dbReference type="ARBA" id="ARBA00023136"/>
    </source>
</evidence>
<keyword evidence="10" id="KW-0496">Mitochondrion</keyword>
<dbReference type="GO" id="GO:0005743">
    <property type="term" value="C:mitochondrial inner membrane"/>
    <property type="evidence" value="ECO:0007669"/>
    <property type="project" value="UniProtKB-SubCell"/>
</dbReference>
<keyword evidence="11 15" id="KW-0472">Membrane</keyword>
<evidence type="ECO:0000256" key="3">
    <source>
        <dbReference type="ARBA" id="ARBA00011245"/>
    </source>
</evidence>
<comment type="catalytic activity">
    <reaction evidence="13">
        <text>H(+)(in) = H(+)(out)</text>
        <dbReference type="Rhea" id="RHEA:34979"/>
        <dbReference type="ChEBI" id="CHEBI:15378"/>
    </reaction>
</comment>
<dbReference type="PRINTS" id="PR00926">
    <property type="entry name" value="MITOCARRIER"/>
</dbReference>
<organism evidence="18">
    <name type="scientific">Fundulus heteroclitus</name>
    <name type="common">Killifish</name>
    <name type="synonym">Mummichog</name>
    <dbReference type="NCBI Taxonomy" id="8078"/>
    <lineage>
        <taxon>Eukaryota</taxon>
        <taxon>Metazoa</taxon>
        <taxon>Chordata</taxon>
        <taxon>Craniata</taxon>
        <taxon>Vertebrata</taxon>
        <taxon>Euteleostomi</taxon>
        <taxon>Actinopterygii</taxon>
        <taxon>Neopterygii</taxon>
        <taxon>Teleostei</taxon>
        <taxon>Neoteleostei</taxon>
        <taxon>Acanthomorphata</taxon>
        <taxon>Ovalentaria</taxon>
        <taxon>Atherinomorphae</taxon>
        <taxon>Cyprinodontiformes</taxon>
        <taxon>Fundulidae</taxon>
        <taxon>Fundulus</taxon>
    </lineage>
</organism>
<comment type="catalytic activity">
    <reaction evidence="12">
        <text>ADP(in) + ATP(out) = ADP(out) + ATP(in)</text>
        <dbReference type="Rhea" id="RHEA:34999"/>
        <dbReference type="ChEBI" id="CHEBI:30616"/>
        <dbReference type="ChEBI" id="CHEBI:456216"/>
    </reaction>
    <physiologicalReaction direction="left-to-right" evidence="12">
        <dbReference type="Rhea" id="RHEA:35000"/>
    </physiologicalReaction>
</comment>
<comment type="subunit">
    <text evidence="3 17">Monomer.</text>
</comment>
<dbReference type="GO" id="GO:1990544">
    <property type="term" value="P:mitochondrial ATP transmembrane transport"/>
    <property type="evidence" value="ECO:0007669"/>
    <property type="project" value="InterPro"/>
</dbReference>
<evidence type="ECO:0000256" key="13">
    <source>
        <dbReference type="ARBA" id="ARBA00024169"/>
    </source>
</evidence>
<keyword evidence="9" id="KW-1133">Transmembrane helix</keyword>
<evidence type="ECO:0000313" key="18">
    <source>
        <dbReference type="EMBL" id="JAQ33830.1"/>
    </source>
</evidence>
<dbReference type="Pfam" id="PF00153">
    <property type="entry name" value="Mito_carr"/>
    <property type="match status" value="1"/>
</dbReference>
<dbReference type="InterPro" id="IPR018108">
    <property type="entry name" value="MCP_transmembrane"/>
</dbReference>
<dbReference type="InterPro" id="IPR002067">
    <property type="entry name" value="MCP"/>
</dbReference>
<dbReference type="GO" id="GO:0140021">
    <property type="term" value="P:mitochondrial ADP transmembrane transport"/>
    <property type="evidence" value="ECO:0007669"/>
    <property type="project" value="InterPro"/>
</dbReference>
<evidence type="ECO:0000256" key="5">
    <source>
        <dbReference type="ARBA" id="ARBA00022449"/>
    </source>
</evidence>
<dbReference type="GeneTree" id="ENSGT00940000162883"/>
<dbReference type="PROSITE" id="PS50920">
    <property type="entry name" value="SOLCAR"/>
    <property type="match status" value="1"/>
</dbReference>
<dbReference type="EMBL" id="GCES01152492">
    <property type="protein sequence ID" value="JAQ33830.1"/>
    <property type="molecule type" value="Transcribed_RNA"/>
</dbReference>
<evidence type="ECO:0000256" key="6">
    <source>
        <dbReference type="ARBA" id="ARBA00022692"/>
    </source>
</evidence>
<comment type="function">
    <text evidence="14">ADP:ATP antiporter that mediates import of ADP into the mitochondrial matrix for ATP synthesis, and export of ATP out to fuel the cell. Cycles between the cytoplasmic-open state (c-state) and the matrix-open state (m-state): operates by the alternating access mechanism with a single substrate-binding site intermittently exposed to either the cytosolic (c-state) or matrix (m-state) side of the inner mitochondrial membrane.</text>
</comment>
<sequence length="102" mass="11763">MNEQVTSVTKDFLAAVFKTAIDLTERVKLLVQVQRASKQITADKQCKDIVDDIVYIPKEQGFLSFWRGNLANVIRYFSTQALKFAFKDNYMKVILDSIDKHT</sequence>
<evidence type="ECO:0000256" key="14">
    <source>
        <dbReference type="ARBA" id="ARBA00045250"/>
    </source>
</evidence>
<dbReference type="STRING" id="8078.ENSFHEP00000023300"/>
<evidence type="ECO:0000313" key="20">
    <source>
        <dbReference type="Proteomes" id="UP000265000"/>
    </source>
</evidence>
<comment type="similarity">
    <text evidence="2 16">Belongs to the mitochondrial carrier (TC 2.A.29) family.</text>
</comment>
<protein>
    <recommendedName>
        <fullName evidence="17">ADP/ATP translocase</fullName>
    </recommendedName>
    <alternativeName>
        <fullName evidence="17">ADP,ATP carrier protein</fullName>
    </alternativeName>
</protein>
<evidence type="ECO:0000256" key="7">
    <source>
        <dbReference type="ARBA" id="ARBA00022737"/>
    </source>
</evidence>
<keyword evidence="6 15" id="KW-0812">Transmembrane</keyword>
<keyword evidence="4 16" id="KW-0813">Transport</keyword>
<dbReference type="GO" id="GO:1901029">
    <property type="term" value="P:negative regulation of mitochondrial outer membrane permeabilization involved in apoptotic signaling pathway"/>
    <property type="evidence" value="ECO:0007669"/>
    <property type="project" value="TreeGrafter"/>
</dbReference>
<comment type="function">
    <text evidence="17">Catalyzes the exchange of ADP and ATP across the membrane.</text>
</comment>
<evidence type="ECO:0000256" key="2">
    <source>
        <dbReference type="ARBA" id="ARBA00006375"/>
    </source>
</evidence>